<dbReference type="InterPro" id="IPR000276">
    <property type="entry name" value="GPCR_Rhodpsn"/>
</dbReference>
<feature type="transmembrane region" description="Helical" evidence="9">
    <location>
        <begin position="173"/>
        <end position="192"/>
    </location>
</feature>
<keyword evidence="6 8" id="KW-0675">Receptor</keyword>
<dbReference type="PRINTS" id="PR00237">
    <property type="entry name" value="GPCRRHODOPSN"/>
</dbReference>
<evidence type="ECO:0000256" key="6">
    <source>
        <dbReference type="ARBA" id="ARBA00023170"/>
    </source>
</evidence>
<dbReference type="PROSITE" id="PS00237">
    <property type="entry name" value="G_PROTEIN_RECEP_F1_1"/>
    <property type="match status" value="1"/>
</dbReference>
<evidence type="ECO:0000256" key="3">
    <source>
        <dbReference type="ARBA" id="ARBA00022989"/>
    </source>
</evidence>
<reference evidence="11 12" key="1">
    <citation type="submission" date="2024-11" db="EMBL/GenBank/DDBJ databases">
        <title>Chromosome-level genome assembly of the freshwater bivalve Anodonta woodiana.</title>
        <authorList>
            <person name="Chen X."/>
        </authorList>
    </citation>
    <scope>NUCLEOTIDE SEQUENCE [LARGE SCALE GENOMIC DNA]</scope>
    <source>
        <strain evidence="11">MN2024</strain>
        <tissue evidence="11">Gills</tissue>
    </source>
</reference>
<keyword evidence="4 8" id="KW-0297">G-protein coupled receptor</keyword>
<feature type="transmembrane region" description="Helical" evidence="9">
    <location>
        <begin position="449"/>
        <end position="469"/>
    </location>
</feature>
<dbReference type="CDD" id="cd00637">
    <property type="entry name" value="7tm_classA_rhodopsin-like"/>
    <property type="match status" value="1"/>
</dbReference>
<evidence type="ECO:0000256" key="1">
    <source>
        <dbReference type="ARBA" id="ARBA00004141"/>
    </source>
</evidence>
<protein>
    <recommendedName>
        <fullName evidence="10">G-protein coupled receptors family 1 profile domain-containing protein</fullName>
    </recommendedName>
</protein>
<evidence type="ECO:0000256" key="4">
    <source>
        <dbReference type="ARBA" id="ARBA00023040"/>
    </source>
</evidence>
<accession>A0ABD3W7X5</accession>
<evidence type="ECO:0000313" key="11">
    <source>
        <dbReference type="EMBL" id="KAL3869343.1"/>
    </source>
</evidence>
<comment type="similarity">
    <text evidence="8">Belongs to the G-protein coupled receptor 1 family.</text>
</comment>
<dbReference type="PROSITE" id="PS50262">
    <property type="entry name" value="G_PROTEIN_RECEP_F1_2"/>
    <property type="match status" value="1"/>
</dbReference>
<dbReference type="SUPFAM" id="SSF81321">
    <property type="entry name" value="Family A G protein-coupled receptor-like"/>
    <property type="match status" value="1"/>
</dbReference>
<dbReference type="Proteomes" id="UP001634394">
    <property type="component" value="Unassembled WGS sequence"/>
</dbReference>
<feature type="domain" description="G-protein coupled receptors family 1 profile" evidence="10">
    <location>
        <begin position="73"/>
        <end position="509"/>
    </location>
</feature>
<dbReference type="GO" id="GO:0016020">
    <property type="term" value="C:membrane"/>
    <property type="evidence" value="ECO:0007669"/>
    <property type="project" value="UniProtKB-SubCell"/>
</dbReference>
<proteinExistence type="inferred from homology"/>
<comment type="subcellular location">
    <subcellularLocation>
        <location evidence="1">Membrane</location>
        <topology evidence="1">Multi-pass membrane protein</topology>
    </subcellularLocation>
</comment>
<keyword evidence="2 8" id="KW-0812">Transmembrane</keyword>
<gene>
    <name evidence="11" type="ORF">ACJMK2_042036</name>
</gene>
<evidence type="ECO:0000256" key="9">
    <source>
        <dbReference type="SAM" id="Phobius"/>
    </source>
</evidence>
<evidence type="ECO:0000256" key="7">
    <source>
        <dbReference type="ARBA" id="ARBA00023224"/>
    </source>
</evidence>
<feature type="transmembrane region" description="Helical" evidence="9">
    <location>
        <begin position="224"/>
        <end position="249"/>
    </location>
</feature>
<keyword evidence="3 9" id="KW-1133">Transmembrane helix</keyword>
<feature type="transmembrane region" description="Helical" evidence="9">
    <location>
        <begin position="92"/>
        <end position="113"/>
    </location>
</feature>
<name>A0ABD3W7X5_SINWO</name>
<dbReference type="AlphaFoldDB" id="A0ABD3W7X5"/>
<evidence type="ECO:0000313" key="12">
    <source>
        <dbReference type="Proteomes" id="UP001634394"/>
    </source>
</evidence>
<dbReference type="InterPro" id="IPR017452">
    <property type="entry name" value="GPCR_Rhodpsn_7TM"/>
</dbReference>
<keyword evidence="12" id="KW-1185">Reference proteome</keyword>
<evidence type="ECO:0000256" key="5">
    <source>
        <dbReference type="ARBA" id="ARBA00023136"/>
    </source>
</evidence>
<keyword evidence="7 8" id="KW-0807">Transducer</keyword>
<evidence type="ECO:0000259" key="10">
    <source>
        <dbReference type="PROSITE" id="PS50262"/>
    </source>
</evidence>
<dbReference type="PANTHER" id="PTHR24238">
    <property type="entry name" value="G-PROTEIN COUPLED RECEPTOR"/>
    <property type="match status" value="1"/>
</dbReference>
<dbReference type="PANTHER" id="PTHR24238:SF47">
    <property type="entry name" value="ECDYSTEROIDS_DOPAMINE RECEPTOR-RELATED"/>
    <property type="match status" value="1"/>
</dbReference>
<evidence type="ECO:0000256" key="8">
    <source>
        <dbReference type="RuleBase" id="RU000688"/>
    </source>
</evidence>
<sequence>MEDLSTETNGNIIYTDVSTIQMRLVNSNTVSALSNTSVNDSLGNSEDLDTQLISVLLPMTIFIAVESSVGLVGNILILYIYSRKYSICNFRYFVLFLAFVDLTSCLTALPGEIYVQINWYTMQLEWICKIKSYFNVLTVWGSGQIIFLMALDRYKKICRPLGRQIPSSLARKLGIGTILTSSIAALPVAFLWGKQTYVMHYQGLNFAVSICEKSDQYKHTLYPAIYIIISYSIPVGVLMLAAATFNILVVRTVFCNLENVQDVDVSKTDHAKVTNEVTDSVRGESNSLQRENKEISAANPQRYVEISSICRKSESILDQSFNKFLDIREFLSNKIIVPEIKDMDLHRTSTTDTHEIGELENTYLTAKCLTQLEDNIIQLRTDTVSGKSDVDFRSEQILSCEIKNMTRRNTDSVHKTTIKSVISTLENDKSKTASKRKNKKFQNRLRRKTIIMLILTSVFVVTTVTYNVLISVVAKGGDFLHNLSNIQKVFFFFFLRLYFINSAINPILYGILDPRFRQGLKTLVCSEKQTG</sequence>
<keyword evidence="5 9" id="KW-0472">Membrane</keyword>
<dbReference type="GO" id="GO:0004930">
    <property type="term" value="F:G protein-coupled receptor activity"/>
    <property type="evidence" value="ECO:0007669"/>
    <property type="project" value="UniProtKB-KW"/>
</dbReference>
<dbReference type="Pfam" id="PF00001">
    <property type="entry name" value="7tm_1"/>
    <property type="match status" value="1"/>
</dbReference>
<dbReference type="EMBL" id="JBJQND010000008">
    <property type="protein sequence ID" value="KAL3869343.1"/>
    <property type="molecule type" value="Genomic_DNA"/>
</dbReference>
<comment type="caution">
    <text evidence="11">The sequence shown here is derived from an EMBL/GenBank/DDBJ whole genome shotgun (WGS) entry which is preliminary data.</text>
</comment>
<evidence type="ECO:0000256" key="2">
    <source>
        <dbReference type="ARBA" id="ARBA00022692"/>
    </source>
</evidence>
<organism evidence="11 12">
    <name type="scientific">Sinanodonta woodiana</name>
    <name type="common">Chinese pond mussel</name>
    <name type="synonym">Anodonta woodiana</name>
    <dbReference type="NCBI Taxonomy" id="1069815"/>
    <lineage>
        <taxon>Eukaryota</taxon>
        <taxon>Metazoa</taxon>
        <taxon>Spiralia</taxon>
        <taxon>Lophotrochozoa</taxon>
        <taxon>Mollusca</taxon>
        <taxon>Bivalvia</taxon>
        <taxon>Autobranchia</taxon>
        <taxon>Heteroconchia</taxon>
        <taxon>Palaeoheterodonta</taxon>
        <taxon>Unionida</taxon>
        <taxon>Unionoidea</taxon>
        <taxon>Unionidae</taxon>
        <taxon>Unioninae</taxon>
        <taxon>Sinanodonta</taxon>
    </lineage>
</organism>
<dbReference type="Gene3D" id="1.20.1070.10">
    <property type="entry name" value="Rhodopsin 7-helix transmembrane proteins"/>
    <property type="match status" value="2"/>
</dbReference>
<feature type="transmembrane region" description="Helical" evidence="9">
    <location>
        <begin position="133"/>
        <end position="152"/>
    </location>
</feature>
<feature type="transmembrane region" description="Helical" evidence="9">
    <location>
        <begin position="489"/>
        <end position="512"/>
    </location>
</feature>
<feature type="transmembrane region" description="Helical" evidence="9">
    <location>
        <begin position="52"/>
        <end position="80"/>
    </location>
</feature>